<comment type="caution">
    <text evidence="3">The sequence shown here is derived from an EMBL/GenBank/DDBJ whole genome shotgun (WGS) entry which is preliminary data.</text>
</comment>
<dbReference type="InterPro" id="IPR050358">
    <property type="entry name" value="RSE1/DDB1/CFT1"/>
</dbReference>
<dbReference type="OrthoDB" id="67687at2759"/>
<reference evidence="3" key="1">
    <citation type="submission" date="2019-06" db="EMBL/GenBank/DDBJ databases">
        <title>Genomics analysis of Aphanomyces spp. identifies a new class of oomycete effector associated with host adaptation.</title>
        <authorList>
            <person name="Gaulin E."/>
        </authorList>
    </citation>
    <scope>NUCLEOTIDE SEQUENCE</scope>
    <source>
        <strain evidence="3">CBS 578.67</strain>
    </source>
</reference>
<dbReference type="InterPro" id="IPR058543">
    <property type="entry name" value="Beta-prop_RSE1/DDB1/CPSF1_2nd"/>
</dbReference>
<accession>A0A6A4YGS7</accession>
<evidence type="ECO:0000259" key="1">
    <source>
        <dbReference type="Pfam" id="PF10433"/>
    </source>
</evidence>
<proteinExistence type="predicted"/>
<feature type="domain" description="RSE1/DDB1/CPSF1 second beta-propeller" evidence="2">
    <location>
        <begin position="391"/>
        <end position="495"/>
    </location>
</feature>
<dbReference type="AlphaFoldDB" id="A0A6A4YGS7"/>
<feature type="non-terminal residue" evidence="3">
    <location>
        <position position="496"/>
    </location>
</feature>
<dbReference type="InterPro" id="IPR015943">
    <property type="entry name" value="WD40/YVTN_repeat-like_dom_sf"/>
</dbReference>
<dbReference type="Gene3D" id="2.130.10.10">
    <property type="entry name" value="YVTN repeat-like/Quinoprotein amine dehydrogenase"/>
    <property type="match status" value="2"/>
</dbReference>
<dbReference type="PANTHER" id="PTHR10644">
    <property type="entry name" value="DNA REPAIR/RNA PROCESSING CPSF FAMILY"/>
    <property type="match status" value="1"/>
</dbReference>
<gene>
    <name evidence="3" type="ORF">As57867_012953</name>
</gene>
<dbReference type="EMBL" id="VJMH01005414">
    <property type="protein sequence ID" value="KAF0696243.1"/>
    <property type="molecule type" value="Genomic_DNA"/>
</dbReference>
<dbReference type="InterPro" id="IPR018846">
    <property type="entry name" value="Beta-prop_RSE1/DDB1/CPSF1_1st"/>
</dbReference>
<sequence>MSDCKNYVVTAQKPTSVTHSCVGSFTGAGDTNLILGKSTRVEIHLLTPEGLTPLHDVAIYGRITILELFRPPSSSVDLLFLCTQRYQFCVLEYDASTKTVVTKAHGNIRDSIGRMSEVITGGNIDPEGRLLGMNLYEGYFKVIPMDGHGKLSDTFNIRLDELRVIDVKFLYGCAKPTICVLYEDYRAARHVKTYVILTKEKEFAEGPWSQSHVEAGASLLIPVPSPFGGVLIVSQQMIVYHNGSTCHAISMQSTVIQVYGQVDKDGSRFLLADQFGLLQVVALQHTGKEVTGISLDVLGETSIASTISYLDNGVVFVGSAYGDSQLIKLHPTRDATTGSYLEVLDSYVNVGPIVDFCVMDLDRQGQGQIVTCSGAYKDGSLRIIRNGIGINEQAATELAGIKGMWALRPTFDAGQDAYLMQSFVNEMRILGFAQVDQEYELGEQEIPGFSNAKTLLCRNVVGDLWLQVTEQDIRLVACGSMQLASAWAAPAGARIT</sequence>
<organism evidence="3">
    <name type="scientific">Aphanomyces stellatus</name>
    <dbReference type="NCBI Taxonomy" id="120398"/>
    <lineage>
        <taxon>Eukaryota</taxon>
        <taxon>Sar</taxon>
        <taxon>Stramenopiles</taxon>
        <taxon>Oomycota</taxon>
        <taxon>Saprolegniomycetes</taxon>
        <taxon>Saprolegniales</taxon>
        <taxon>Verrucalvaceae</taxon>
        <taxon>Aphanomyces</taxon>
    </lineage>
</organism>
<dbReference type="Pfam" id="PF23726">
    <property type="entry name" value="Beta-prop_RSE1_2nd"/>
    <property type="match status" value="1"/>
</dbReference>
<feature type="domain" description="RSE1/DDB1/CPSF1 first beta-propeller" evidence="1">
    <location>
        <begin position="16"/>
        <end position="345"/>
    </location>
</feature>
<name>A0A6A4YGS7_9STRA</name>
<evidence type="ECO:0000259" key="2">
    <source>
        <dbReference type="Pfam" id="PF23726"/>
    </source>
</evidence>
<protein>
    <submittedName>
        <fullName evidence="3">Uncharacterized protein</fullName>
    </submittedName>
</protein>
<evidence type="ECO:0000313" key="3">
    <source>
        <dbReference type="EMBL" id="KAF0696243.1"/>
    </source>
</evidence>
<dbReference type="Pfam" id="PF10433">
    <property type="entry name" value="Beta-prop_RSE1_1st"/>
    <property type="match status" value="1"/>
</dbReference>